<sequence length="132" mass="14158">MAYPSPRLVIPLGNQNGCDAAGIPTPVSQSPPLHQAMSCPPCANEVGMGHCSLFVALKRLSTFRWAEVSLALSAPTVVKDSKRISMVDRWHGFCTVCIPLEGCLWRRSHGHAGPGLALGRIVRSRAVISNTI</sequence>
<name>A0ABZ2AWM9_9TREE</name>
<proteinExistence type="predicted"/>
<dbReference type="Proteomes" id="UP001432216">
    <property type="component" value="Chromosome 7"/>
</dbReference>
<evidence type="ECO:0000313" key="2">
    <source>
        <dbReference type="Proteomes" id="UP001432216"/>
    </source>
</evidence>
<protein>
    <submittedName>
        <fullName evidence="1">Uncharacterized protein</fullName>
    </submittedName>
</protein>
<organism evidence="1 2">
    <name type="scientific">Cryptococcus decagattii</name>
    <dbReference type="NCBI Taxonomy" id="1859122"/>
    <lineage>
        <taxon>Eukaryota</taxon>
        <taxon>Fungi</taxon>
        <taxon>Dikarya</taxon>
        <taxon>Basidiomycota</taxon>
        <taxon>Agaricomycotina</taxon>
        <taxon>Tremellomycetes</taxon>
        <taxon>Tremellales</taxon>
        <taxon>Cryptococcaceae</taxon>
        <taxon>Cryptococcus</taxon>
        <taxon>Cryptococcus gattii species complex</taxon>
    </lineage>
</organism>
<gene>
    <name evidence="1" type="ORF">IAS62_004302</name>
</gene>
<dbReference type="RefSeq" id="XP_064722197.1">
    <property type="nucleotide sequence ID" value="XM_064866125.1"/>
</dbReference>
<accession>A0ABZ2AWM9</accession>
<dbReference type="GeneID" id="89991074"/>
<dbReference type="EMBL" id="CP143812">
    <property type="protein sequence ID" value="WVO22958.1"/>
    <property type="molecule type" value="Genomic_DNA"/>
</dbReference>
<keyword evidence="2" id="KW-1185">Reference proteome</keyword>
<evidence type="ECO:0000313" key="1">
    <source>
        <dbReference type="EMBL" id="WVO22958.1"/>
    </source>
</evidence>
<reference evidence="1 2" key="1">
    <citation type="submission" date="2024-01" db="EMBL/GenBank/DDBJ databases">
        <title>Comparative genomics of Cryptococcus and Kwoniella reveals pathogenesis evolution and contrasting modes of karyotype evolution via chromosome fusion or intercentromeric recombination.</title>
        <authorList>
            <person name="Coelho M.A."/>
            <person name="David-Palma M."/>
            <person name="Shea T."/>
            <person name="Bowers K."/>
            <person name="McGinley-Smith S."/>
            <person name="Mohammad A.W."/>
            <person name="Gnirke A."/>
            <person name="Yurkov A.M."/>
            <person name="Nowrousian M."/>
            <person name="Sun S."/>
            <person name="Cuomo C.A."/>
            <person name="Heitman J."/>
        </authorList>
    </citation>
    <scope>NUCLEOTIDE SEQUENCE [LARGE SCALE GENOMIC DNA]</scope>
    <source>
        <strain evidence="1 2">7685027</strain>
    </source>
</reference>